<evidence type="ECO:0000313" key="3">
    <source>
        <dbReference type="Proteomes" id="UP000251241"/>
    </source>
</evidence>
<dbReference type="AlphaFoldDB" id="A0A2X2IZR7"/>
<sequence>MEIANLIKQDIESILQIESQDIKQLVEDYREDLMDSETYDAIDAYNMLYSNIYEMSEEEYLDAFRTLGEAYPNFGKADENDVQKSIAELERLKHAFNELQLHTTEGKQLLALQLAVLELDIQVYRKLTLSPTTMEIQAEINLLESESFGLTNQINQFLELYHD</sequence>
<evidence type="ECO:0000313" key="1">
    <source>
        <dbReference type="EMBL" id="SPZ84836.1"/>
    </source>
</evidence>
<name>A0A2X2IZR7_SPHMU</name>
<protein>
    <submittedName>
        <fullName evidence="1">Uncharacterized protein</fullName>
    </submittedName>
</protein>
<dbReference type="RefSeq" id="WP_112374175.1">
    <property type="nucleotide sequence ID" value="NZ_CP068086.1"/>
</dbReference>
<dbReference type="EMBL" id="CABWMV010000024">
    <property type="protein sequence ID" value="VXD00975.1"/>
    <property type="molecule type" value="Genomic_DNA"/>
</dbReference>
<proteinExistence type="predicted"/>
<evidence type="ECO:0000313" key="2">
    <source>
        <dbReference type="EMBL" id="VXD00975.1"/>
    </source>
</evidence>
<evidence type="ECO:0000313" key="4">
    <source>
        <dbReference type="Proteomes" id="UP000432350"/>
    </source>
</evidence>
<reference evidence="1 3" key="1">
    <citation type="submission" date="2018-06" db="EMBL/GenBank/DDBJ databases">
        <authorList>
            <consortium name="Pathogen Informatics"/>
            <person name="Doyle S."/>
        </authorList>
    </citation>
    <scope>NUCLEOTIDE SEQUENCE [LARGE SCALE GENOMIC DNA]</scope>
    <source>
        <strain evidence="1 3">NCTC11343</strain>
    </source>
</reference>
<accession>A0A2X2IZR7</accession>
<gene>
    <name evidence="1" type="ORF">NCTC11343_01381</name>
    <name evidence="2" type="ORF">SPHINGO8BC_51659</name>
</gene>
<dbReference type="Proteomes" id="UP000251241">
    <property type="component" value="Unassembled WGS sequence"/>
</dbReference>
<dbReference type="Proteomes" id="UP000432350">
    <property type="component" value="Unassembled WGS sequence"/>
</dbReference>
<accession>A0A654DE40</accession>
<organism evidence="1 3">
    <name type="scientific">Sphingobacterium multivorum</name>
    <dbReference type="NCBI Taxonomy" id="28454"/>
    <lineage>
        <taxon>Bacteria</taxon>
        <taxon>Pseudomonadati</taxon>
        <taxon>Bacteroidota</taxon>
        <taxon>Sphingobacteriia</taxon>
        <taxon>Sphingobacteriales</taxon>
        <taxon>Sphingobacteriaceae</taxon>
        <taxon>Sphingobacterium</taxon>
    </lineage>
</organism>
<reference evidence="2 4" key="2">
    <citation type="submission" date="2019-10" db="EMBL/GenBank/DDBJ databases">
        <authorList>
            <person name="Karimi E."/>
        </authorList>
    </citation>
    <scope>NUCLEOTIDE SEQUENCE [LARGE SCALE GENOMIC DNA]</scope>
    <source>
        <strain evidence="2">Sphingobacterium sp. 8BC</strain>
    </source>
</reference>
<dbReference type="GeneID" id="97181379"/>
<dbReference type="EMBL" id="UAUU01000004">
    <property type="protein sequence ID" value="SPZ84836.1"/>
    <property type="molecule type" value="Genomic_DNA"/>
</dbReference>